<dbReference type="CDD" id="cd02208">
    <property type="entry name" value="cupin_RmlC-like"/>
    <property type="match status" value="1"/>
</dbReference>
<proteinExistence type="predicted"/>
<evidence type="ECO:0000313" key="6">
    <source>
        <dbReference type="Proteomes" id="UP000095003"/>
    </source>
</evidence>
<dbReference type="Pfam" id="PF12833">
    <property type="entry name" value="HTH_18"/>
    <property type="match status" value="1"/>
</dbReference>
<dbReference type="RefSeq" id="WP_069158755.1">
    <property type="nucleotide sequence ID" value="NZ_DBFYTC010000266.1"/>
</dbReference>
<dbReference type="Gene3D" id="1.10.10.60">
    <property type="entry name" value="Homeodomain-like"/>
    <property type="match status" value="1"/>
</dbReference>
<dbReference type="PROSITE" id="PS01124">
    <property type="entry name" value="HTH_ARAC_FAMILY_2"/>
    <property type="match status" value="1"/>
</dbReference>
<keyword evidence="3" id="KW-0804">Transcription</keyword>
<feature type="domain" description="HTH araC/xylS-type" evidence="4">
    <location>
        <begin position="189"/>
        <end position="287"/>
    </location>
</feature>
<dbReference type="GO" id="GO:0043565">
    <property type="term" value="F:sequence-specific DNA binding"/>
    <property type="evidence" value="ECO:0007669"/>
    <property type="project" value="InterPro"/>
</dbReference>
<dbReference type="Pfam" id="PF02311">
    <property type="entry name" value="AraC_binding"/>
    <property type="match status" value="1"/>
</dbReference>
<dbReference type="SUPFAM" id="SSF51215">
    <property type="entry name" value="Regulatory protein AraC"/>
    <property type="match status" value="1"/>
</dbReference>
<keyword evidence="2" id="KW-0238">DNA-binding</keyword>
<evidence type="ECO:0000313" key="5">
    <source>
        <dbReference type="EMBL" id="ODM09342.1"/>
    </source>
</evidence>
<sequence length="290" mass="33343">MKKNESEEKFQEKTYKGSILSDLINLSIIWVRVADNSFSKRKWNMKEHYHAFFELHYVLEGNAGFQVDNESFVLDKGNYLLIPPKHPHEFQSLSYDYREFVVGFYLDFPSLHPDGQYIQSALKEMEVIKPLTAGIHSQSYIQNCLGYIGAQPYFSSAVVMNIYLFLLEMARQIAPQTEELLSDSGQLIGEVKYYITSNISEGITTEAVAAHVNISTRHLNRLVQEELQKSVSDLIMEEKMNCIRKLLSSTNMTLDQVADLAGFTNAYNMSRSFKKQEGMSPGEYRRSLRK</sequence>
<dbReference type="Gene3D" id="2.60.120.10">
    <property type="entry name" value="Jelly Rolls"/>
    <property type="match status" value="1"/>
</dbReference>
<dbReference type="InterPro" id="IPR009057">
    <property type="entry name" value="Homeodomain-like_sf"/>
</dbReference>
<evidence type="ECO:0000256" key="2">
    <source>
        <dbReference type="ARBA" id="ARBA00023125"/>
    </source>
</evidence>
<dbReference type="GeneID" id="93302992"/>
<accession>A0A1E3AKY0</accession>
<dbReference type="PANTHER" id="PTHR43280:SF31">
    <property type="entry name" value="TRANSCRIPTIONAL REGULATORY PROTEIN"/>
    <property type="match status" value="1"/>
</dbReference>
<dbReference type="GO" id="GO:0003700">
    <property type="term" value="F:DNA-binding transcription factor activity"/>
    <property type="evidence" value="ECO:0007669"/>
    <property type="project" value="InterPro"/>
</dbReference>
<protein>
    <submittedName>
        <fullName evidence="5">Arabinose operon regulatory protein</fullName>
    </submittedName>
</protein>
<comment type="caution">
    <text evidence="5">The sequence shown here is derived from an EMBL/GenBank/DDBJ whole genome shotgun (WGS) entry which is preliminary data.</text>
</comment>
<dbReference type="SUPFAM" id="SSF46689">
    <property type="entry name" value="Homeodomain-like"/>
    <property type="match status" value="1"/>
</dbReference>
<dbReference type="InterPro" id="IPR018060">
    <property type="entry name" value="HTH_AraC"/>
</dbReference>
<keyword evidence="1" id="KW-0805">Transcription regulation</keyword>
<organism evidence="5 6">
    <name type="scientific">Eisenbergiella tayi</name>
    <dbReference type="NCBI Taxonomy" id="1432052"/>
    <lineage>
        <taxon>Bacteria</taxon>
        <taxon>Bacillati</taxon>
        <taxon>Bacillota</taxon>
        <taxon>Clostridia</taxon>
        <taxon>Lachnospirales</taxon>
        <taxon>Lachnospiraceae</taxon>
        <taxon>Eisenbergiella</taxon>
    </lineage>
</organism>
<dbReference type="InterPro" id="IPR014710">
    <property type="entry name" value="RmlC-like_jellyroll"/>
</dbReference>
<dbReference type="AlphaFoldDB" id="A0A1E3AKY0"/>
<dbReference type="InterPro" id="IPR037923">
    <property type="entry name" value="HTH-like"/>
</dbReference>
<evidence type="ECO:0000256" key="3">
    <source>
        <dbReference type="ARBA" id="ARBA00023163"/>
    </source>
</evidence>
<dbReference type="Proteomes" id="UP000095003">
    <property type="component" value="Unassembled WGS sequence"/>
</dbReference>
<dbReference type="InterPro" id="IPR003313">
    <property type="entry name" value="AraC-bd"/>
</dbReference>
<reference evidence="5 6" key="1">
    <citation type="submission" date="2016-07" db="EMBL/GenBank/DDBJ databases">
        <title>Characterization of isolates of Eisenbergiella tayi derived from blood cultures, using whole genome sequencing.</title>
        <authorList>
            <person name="Burdz T."/>
            <person name="Wiebe D."/>
            <person name="Huynh C."/>
            <person name="Bernard K."/>
        </authorList>
    </citation>
    <scope>NUCLEOTIDE SEQUENCE [LARGE SCALE GENOMIC DNA]</scope>
    <source>
        <strain evidence="5 6">NML 120489</strain>
    </source>
</reference>
<gene>
    <name evidence="5" type="primary">araC_14</name>
    <name evidence="5" type="ORF">BEH84_05092</name>
</gene>
<evidence type="ECO:0000259" key="4">
    <source>
        <dbReference type="PROSITE" id="PS01124"/>
    </source>
</evidence>
<dbReference type="EMBL" id="MCGI01000005">
    <property type="protein sequence ID" value="ODM09342.1"/>
    <property type="molecule type" value="Genomic_DNA"/>
</dbReference>
<name>A0A1E3AKY0_9FIRM</name>
<dbReference type="SMART" id="SM00342">
    <property type="entry name" value="HTH_ARAC"/>
    <property type="match status" value="1"/>
</dbReference>
<dbReference type="PANTHER" id="PTHR43280">
    <property type="entry name" value="ARAC-FAMILY TRANSCRIPTIONAL REGULATOR"/>
    <property type="match status" value="1"/>
</dbReference>
<evidence type="ECO:0000256" key="1">
    <source>
        <dbReference type="ARBA" id="ARBA00023015"/>
    </source>
</evidence>